<feature type="transmembrane region" description="Helical" evidence="1">
    <location>
        <begin position="144"/>
        <end position="162"/>
    </location>
</feature>
<feature type="transmembrane region" description="Helical" evidence="1">
    <location>
        <begin position="168"/>
        <end position="189"/>
    </location>
</feature>
<gene>
    <name evidence="2" type="ORF">HNQ80_005063</name>
</gene>
<feature type="transmembrane region" description="Helical" evidence="1">
    <location>
        <begin position="110"/>
        <end position="132"/>
    </location>
</feature>
<keyword evidence="1" id="KW-0812">Transmembrane</keyword>
<evidence type="ECO:0000313" key="3">
    <source>
        <dbReference type="Proteomes" id="UP000579281"/>
    </source>
</evidence>
<reference evidence="2 3" key="1">
    <citation type="submission" date="2020-08" db="EMBL/GenBank/DDBJ databases">
        <title>Genomic Encyclopedia of Type Strains, Phase IV (KMG-IV): sequencing the most valuable type-strain genomes for metagenomic binning, comparative biology and taxonomic classification.</title>
        <authorList>
            <person name="Goeker M."/>
        </authorList>
    </citation>
    <scope>NUCLEOTIDE SEQUENCE [LARGE SCALE GENOMIC DNA]</scope>
    <source>
        <strain evidence="2 3">DSM 103526</strain>
    </source>
</reference>
<evidence type="ECO:0000256" key="1">
    <source>
        <dbReference type="SAM" id="Phobius"/>
    </source>
</evidence>
<keyword evidence="1" id="KW-1133">Transmembrane helix</keyword>
<dbReference type="Proteomes" id="UP000579281">
    <property type="component" value="Unassembled WGS sequence"/>
</dbReference>
<proteinExistence type="predicted"/>
<feature type="transmembrane region" description="Helical" evidence="1">
    <location>
        <begin position="79"/>
        <end position="98"/>
    </location>
</feature>
<keyword evidence="3" id="KW-1185">Reference proteome</keyword>
<sequence>MNKREEQLRTRFSQLKDEYLIEIIKGDYKDYEEDAIQLVKEELDSRGIDYTDTEVCETIAFNEQLRRFSFRDEKFKKKYINSAILFFIWILYIVMYSLKTHRFYLIEIEYEYLIEFALYMVLLIGYDILIYYHIREEDILLKNTTVLLFNVWLMYLLISFVHGRSLMAIAYLLWPLIPVLSVIITNQYLEKDNRGKLPLSKSLWSSFMHEMRMSILAYIALYVSFVIR</sequence>
<evidence type="ECO:0000313" key="2">
    <source>
        <dbReference type="EMBL" id="MBB6218888.1"/>
    </source>
</evidence>
<keyword evidence="1" id="KW-0472">Membrane</keyword>
<name>A0A841L2N0_9FIRM</name>
<dbReference type="EMBL" id="JACHEN010000053">
    <property type="protein sequence ID" value="MBB6218888.1"/>
    <property type="molecule type" value="Genomic_DNA"/>
</dbReference>
<accession>A0A841L2N0</accession>
<protein>
    <submittedName>
        <fullName evidence="2">Uncharacterized protein</fullName>
    </submittedName>
</protein>
<organism evidence="2 3">
    <name type="scientific">Anaerosolibacter carboniphilus</name>
    <dbReference type="NCBI Taxonomy" id="1417629"/>
    <lineage>
        <taxon>Bacteria</taxon>
        <taxon>Bacillati</taxon>
        <taxon>Bacillota</taxon>
        <taxon>Clostridia</taxon>
        <taxon>Peptostreptococcales</taxon>
        <taxon>Thermotaleaceae</taxon>
        <taxon>Anaerosolibacter</taxon>
    </lineage>
</organism>
<comment type="caution">
    <text evidence="2">The sequence shown here is derived from an EMBL/GenBank/DDBJ whole genome shotgun (WGS) entry which is preliminary data.</text>
</comment>
<dbReference type="RefSeq" id="WP_184313770.1">
    <property type="nucleotide sequence ID" value="NZ_JACHEN010000053.1"/>
</dbReference>
<dbReference type="AlphaFoldDB" id="A0A841L2N0"/>